<dbReference type="KEGG" id="dvu:DVU_2459"/>
<comment type="interaction">
    <interactant intactId="EBI-10066285">
        <id>Q728Z3</id>
    </interactant>
    <interactant intactId="EBI-10066292">
        <id>Q728Z2</id>
        <label>DVU_2460</label>
    </interactant>
    <organismsDiffer>false</organismsDiffer>
    <experiments>5</experiments>
</comment>
<name>Q728Z3_NITV2</name>
<organism evidence="1 2">
    <name type="scientific">Nitratidesulfovibrio vulgaris (strain ATCC 29579 / DSM 644 / CCUG 34227 / NCIMB 8303 / VKM B-1760 / Hildenborough)</name>
    <name type="common">Desulfovibrio vulgaris</name>
    <dbReference type="NCBI Taxonomy" id="882"/>
    <lineage>
        <taxon>Bacteria</taxon>
        <taxon>Pseudomonadati</taxon>
        <taxon>Thermodesulfobacteriota</taxon>
        <taxon>Desulfovibrionia</taxon>
        <taxon>Desulfovibrionales</taxon>
        <taxon>Desulfovibrionaceae</taxon>
        <taxon>Nitratidesulfovibrio</taxon>
    </lineage>
</organism>
<accession>Q728Z3</accession>
<dbReference type="eggNOG" id="COG2974">
    <property type="taxonomic scope" value="Bacteria"/>
</dbReference>
<dbReference type="GO" id="GO:0006310">
    <property type="term" value="P:DNA recombination"/>
    <property type="evidence" value="ECO:0007669"/>
    <property type="project" value="InterPro"/>
</dbReference>
<proteinExistence type="evidence at protein level"/>
<dbReference type="Pfam" id="PF04381">
    <property type="entry name" value="RdgC"/>
    <property type="match status" value="1"/>
</dbReference>
<dbReference type="PaxDb" id="882-DVU_2459"/>
<reference evidence="1 2" key="1">
    <citation type="journal article" date="2004" name="Nat. Biotechnol.">
        <title>The genome sequence of the anaerobic, sulfate-reducing bacterium Desulfovibrio vulgaris Hildenborough.</title>
        <authorList>
            <person name="Heidelberg J.F."/>
            <person name="Seshadri R."/>
            <person name="Haveman S.A."/>
            <person name="Hemme C.L."/>
            <person name="Paulsen I.T."/>
            <person name="Kolonay J.F."/>
            <person name="Eisen J.A."/>
            <person name="Ward N."/>
            <person name="Methe B."/>
            <person name="Brinkac L.M."/>
            <person name="Daugherty S.C."/>
            <person name="Deboy R.T."/>
            <person name="Dodson R.J."/>
            <person name="Durkin A.S."/>
            <person name="Madupu R."/>
            <person name="Nelson W.C."/>
            <person name="Sullivan S.A."/>
            <person name="Fouts D."/>
            <person name="Haft D.H."/>
            <person name="Selengut J."/>
            <person name="Peterson J.D."/>
            <person name="Davidsen T.M."/>
            <person name="Zafar N."/>
            <person name="Zhou L."/>
            <person name="Radune D."/>
            <person name="Dimitrov G."/>
            <person name="Hance M."/>
            <person name="Tran K."/>
            <person name="Khouri H."/>
            <person name="Gill J."/>
            <person name="Utterback T.R."/>
            <person name="Feldblyum T.V."/>
            <person name="Wall J.D."/>
            <person name="Voordouw G."/>
            <person name="Fraser C.M."/>
        </authorList>
    </citation>
    <scope>NUCLEOTIDE SEQUENCE [LARGE SCALE GENOMIC DNA]</scope>
    <source>
        <strain evidence="2">ATCC 29579 / DSM 644 / NCIMB 8303 / VKM B-1760 / Hildenborough</strain>
    </source>
</reference>
<gene>
    <name evidence="1" type="ordered locus">DVU_2459</name>
</gene>
<dbReference type="SMR" id="Q728Z3"/>
<sequence>MLDSQWRTAPPEKGEFLAFSLRLDTRRIPAAVIKKYTALSLRDEEERNKQQGKKFISRERKKELKEQVKLRLLSRFLPIPAEFNVVWATTSNMVYFASTQSKMCDLFMEYFTLTFDLHLEAMTPYQLAASMLDENAMSRLDIIEATQFA</sequence>
<dbReference type="Proteomes" id="UP000002194">
    <property type="component" value="Chromosome"/>
</dbReference>
<dbReference type="AlphaFoldDB" id="Q728Z3"/>
<dbReference type="EMBL" id="AE017285">
    <property type="protein sequence ID" value="AAS96931.1"/>
    <property type="molecule type" value="Genomic_DNA"/>
</dbReference>
<dbReference type="InterPro" id="IPR007476">
    <property type="entry name" value="RdgC"/>
</dbReference>
<evidence type="ECO:0000313" key="1">
    <source>
        <dbReference type="EMBL" id="AAS96931.1"/>
    </source>
</evidence>
<dbReference type="IntAct" id="Q728Z3">
    <property type="interactions" value="5"/>
</dbReference>
<evidence type="ECO:0000313" key="2">
    <source>
        <dbReference type="Proteomes" id="UP000002194"/>
    </source>
</evidence>
<dbReference type="EnsemblBacteria" id="AAS96931">
    <property type="protein sequence ID" value="AAS96931"/>
    <property type="gene ID" value="DVU_2459"/>
</dbReference>
<protein>
    <submittedName>
        <fullName evidence="1">Uncharacterized protein</fullName>
    </submittedName>
</protein>
<keyword evidence="2" id="KW-1185">Reference proteome</keyword>
<dbReference type="STRING" id="882.DVU_2459"/>
<dbReference type="HOGENOM" id="CLU_114462_1_0_7"/>